<feature type="domain" description="VWFA" evidence="2">
    <location>
        <begin position="89"/>
        <end position="286"/>
    </location>
</feature>
<keyword evidence="1" id="KW-0812">Transmembrane</keyword>
<organism evidence="3 4">
    <name type="scientific">Glaciecola punicea ACAM 611</name>
    <dbReference type="NCBI Taxonomy" id="1121923"/>
    <lineage>
        <taxon>Bacteria</taxon>
        <taxon>Pseudomonadati</taxon>
        <taxon>Pseudomonadota</taxon>
        <taxon>Gammaproteobacteria</taxon>
        <taxon>Alteromonadales</taxon>
        <taxon>Alteromonadaceae</taxon>
        <taxon>Glaciecola</taxon>
    </lineage>
</organism>
<dbReference type="STRING" id="56804.BAE46_10000"/>
<reference evidence="3 4" key="2">
    <citation type="journal article" date="2017" name="Antonie Van Leeuwenhoek">
        <title>Rhizobium rhizosphaerae sp. nov., a novel species isolated from rice rhizosphere.</title>
        <authorList>
            <person name="Zhao J.J."/>
            <person name="Zhang J."/>
            <person name="Zhang R.J."/>
            <person name="Zhang C.W."/>
            <person name="Yin H.Q."/>
            <person name="Zhang X.X."/>
        </authorList>
    </citation>
    <scope>NUCLEOTIDE SEQUENCE [LARGE SCALE GENOMIC DNA]</scope>
    <source>
        <strain evidence="3 4">ACAM 611</strain>
    </source>
</reference>
<reference evidence="3 4" key="1">
    <citation type="journal article" date="2012" name="J. Bacteriol.">
        <title>Genome sequence of proteorhodopsin-containing sea ice bacterium Glaciecola punicea ACAM 611T.</title>
        <authorList>
            <person name="Qin Q.-L."/>
            <person name="Xie B.-B."/>
            <person name="Shu Y.-L."/>
            <person name="Rong J.-C."/>
            <person name="Zhao D.-L."/>
            <person name="Zhang X.-Y."/>
            <person name="Chen X.-L."/>
            <person name="Zhou B.-C."/>
            <person name="Zhanga Y.-Z."/>
        </authorList>
    </citation>
    <scope>NUCLEOTIDE SEQUENCE [LARGE SCALE GENOMIC DNA]</scope>
    <source>
        <strain evidence="3 4">ACAM 611</strain>
    </source>
</reference>
<gene>
    <name evidence="3" type="ORF">GPUN_1532</name>
</gene>
<feature type="transmembrane region" description="Helical" evidence="1">
    <location>
        <begin position="6"/>
        <end position="23"/>
    </location>
</feature>
<dbReference type="Pfam" id="PF00092">
    <property type="entry name" value="VWA"/>
    <property type="match status" value="1"/>
</dbReference>
<dbReference type="Proteomes" id="UP000053586">
    <property type="component" value="Unassembled WGS sequence"/>
</dbReference>
<dbReference type="SUPFAM" id="SSF53300">
    <property type="entry name" value="vWA-like"/>
    <property type="match status" value="1"/>
</dbReference>
<accession>H5TBH5</accession>
<keyword evidence="1" id="KW-0472">Membrane</keyword>
<dbReference type="RefSeq" id="WP_006004966.1">
    <property type="nucleotide sequence ID" value="NZ_BAET01000014.1"/>
</dbReference>
<dbReference type="PANTHER" id="PTHR22550:SF18">
    <property type="entry name" value="VWFA DOMAIN-CONTAINING PROTEIN"/>
    <property type="match status" value="1"/>
</dbReference>
<dbReference type="SMART" id="SM00327">
    <property type="entry name" value="VWA"/>
    <property type="match status" value="1"/>
</dbReference>
<evidence type="ECO:0000313" key="3">
    <source>
        <dbReference type="EMBL" id="GAB55652.1"/>
    </source>
</evidence>
<dbReference type="OrthoDB" id="6206554at2"/>
<dbReference type="PANTHER" id="PTHR22550">
    <property type="entry name" value="SPORE GERMINATION PROTEIN"/>
    <property type="match status" value="1"/>
</dbReference>
<sequence>MFEFVWWPLLALLPLPLLLRYLLPAKKKNAQVALYFPHVTELAQSQNKKIRSSIGRALILSIAWIALVFASARPIWFGDPIAIPSEGRDLMLAVDLSTSMRQKDMLVNGQGVDRLEMVKSVMDDFIERRVGDRIGLILFGDTAYLQAPLTFDRNIIKQFLDESVIGLVGDSTAIGDAIGLAVKRFIEKERSNRVLILLTDGRNTAGNISIDQALALAVANQVTVYPIGVGSEQQVQNSLFGQRLINPSSDLDERALLKIAKETGGDYFRAKSTQELAQIYAILDLLEPVKGNDQTLRPREELFYYPLAAAVGIAAFIALTPLLLMLFRNVRNTSSSPRNTSTRAAADE</sequence>
<feature type="transmembrane region" description="Helical" evidence="1">
    <location>
        <begin position="57"/>
        <end position="76"/>
    </location>
</feature>
<keyword evidence="1" id="KW-1133">Transmembrane helix</keyword>
<dbReference type="InterPro" id="IPR036465">
    <property type="entry name" value="vWFA_dom_sf"/>
</dbReference>
<protein>
    <recommendedName>
        <fullName evidence="2">VWFA domain-containing protein</fullName>
    </recommendedName>
</protein>
<dbReference type="PROSITE" id="PS50234">
    <property type="entry name" value="VWFA"/>
    <property type="match status" value="1"/>
</dbReference>
<evidence type="ECO:0000313" key="4">
    <source>
        <dbReference type="Proteomes" id="UP000053586"/>
    </source>
</evidence>
<dbReference type="AlphaFoldDB" id="H5TBH5"/>
<feature type="transmembrane region" description="Helical" evidence="1">
    <location>
        <begin position="302"/>
        <end position="327"/>
    </location>
</feature>
<keyword evidence="4" id="KW-1185">Reference proteome</keyword>
<dbReference type="eggNOG" id="COG2304">
    <property type="taxonomic scope" value="Bacteria"/>
</dbReference>
<dbReference type="Gene3D" id="3.40.50.410">
    <property type="entry name" value="von Willebrand factor, type A domain"/>
    <property type="match status" value="1"/>
</dbReference>
<comment type="caution">
    <text evidence="3">The sequence shown here is derived from an EMBL/GenBank/DDBJ whole genome shotgun (WGS) entry which is preliminary data.</text>
</comment>
<evidence type="ECO:0000256" key="1">
    <source>
        <dbReference type="SAM" id="Phobius"/>
    </source>
</evidence>
<proteinExistence type="predicted"/>
<name>H5TBH5_9ALTE</name>
<dbReference type="InterPro" id="IPR050768">
    <property type="entry name" value="UPF0353/GerABKA_families"/>
</dbReference>
<dbReference type="InterPro" id="IPR002035">
    <property type="entry name" value="VWF_A"/>
</dbReference>
<dbReference type="EMBL" id="BAET01000014">
    <property type="protein sequence ID" value="GAB55652.1"/>
    <property type="molecule type" value="Genomic_DNA"/>
</dbReference>
<evidence type="ECO:0000259" key="2">
    <source>
        <dbReference type="PROSITE" id="PS50234"/>
    </source>
</evidence>